<sequence>MAQRPLIKLAEDAEDAASGLKVFRDSLPRNATRITAVISEFFGISSSLRQLDSAEADPRYQPSFYRIRDDAGLLLRSLAASIKDVFTMFARSKDRSRQMVWEDLQHKMGQDEGEGLLERLQCYRGVLQAQFDIVTGSRQSVPSESRRQILSLAAAQGVANPVSGQSTPRPPRARPLPQPRFDTPTSPVLDNQWVYARPPPFAPDPPLQSPTFTSSSSATLSSSQTSYSNAESASPSHWARHVFNGSNPTTAFRQHYLEDISECYGSTDTSAISKMTQDGFLLALQQPFDGDRLWLRIYWRPEDNRARMLVMTKASDGRDQHYCVVLSSLKIIREQSCLKLCRARPDGKYDLWTKLNFAIYERMVLFYCTFVAMKRQDERAVSHPALADSLELKTPDRRGERELFAGVIKHGDMRHALRLFRDRASGGVRLEASAKRGPMQDVPIWTAFITRYAEDPDWPQYEGDGLVSLAAIKPPPYVFLPHYEPPRNRDGEYVLQFVTSDDGKQFVESWVALCRG</sequence>
<dbReference type="InterPro" id="IPR057081">
    <property type="entry name" value="PH_N"/>
</dbReference>
<evidence type="ECO:0000256" key="1">
    <source>
        <dbReference type="SAM" id="MobiDB-lite"/>
    </source>
</evidence>
<gene>
    <name evidence="4" type="ORF">LTR97_010861</name>
</gene>
<feature type="region of interest" description="Disordered" evidence="1">
    <location>
        <begin position="156"/>
        <end position="231"/>
    </location>
</feature>
<feature type="domain" description="PH" evidence="3">
    <location>
        <begin position="402"/>
        <end position="513"/>
    </location>
</feature>
<feature type="compositionally biased region" description="Pro residues" evidence="1">
    <location>
        <begin position="197"/>
        <end position="208"/>
    </location>
</feature>
<dbReference type="InterPro" id="IPR057082">
    <property type="entry name" value="PH_C"/>
</dbReference>
<evidence type="ECO:0000313" key="5">
    <source>
        <dbReference type="Proteomes" id="UP001310594"/>
    </source>
</evidence>
<evidence type="ECO:0000259" key="2">
    <source>
        <dbReference type="Pfam" id="PF23074"/>
    </source>
</evidence>
<evidence type="ECO:0000313" key="4">
    <source>
        <dbReference type="EMBL" id="KAK5692550.1"/>
    </source>
</evidence>
<dbReference type="Pfam" id="PF23074">
    <property type="entry name" value="PH_FT_N"/>
    <property type="match status" value="1"/>
</dbReference>
<dbReference type="Pfam" id="PF23076">
    <property type="entry name" value="PH_FT_C"/>
    <property type="match status" value="1"/>
</dbReference>
<protein>
    <submittedName>
        <fullName evidence="4">Uncharacterized protein</fullName>
    </submittedName>
</protein>
<evidence type="ECO:0000259" key="3">
    <source>
        <dbReference type="Pfam" id="PF23076"/>
    </source>
</evidence>
<proteinExistence type="predicted"/>
<comment type="caution">
    <text evidence="4">The sequence shown here is derived from an EMBL/GenBank/DDBJ whole genome shotgun (WGS) entry which is preliminary data.</text>
</comment>
<reference evidence="4" key="1">
    <citation type="submission" date="2023-08" db="EMBL/GenBank/DDBJ databases">
        <title>Black Yeasts Isolated from many extreme environments.</title>
        <authorList>
            <person name="Coleine C."/>
            <person name="Stajich J.E."/>
            <person name="Selbmann L."/>
        </authorList>
    </citation>
    <scope>NUCLEOTIDE SEQUENCE</scope>
    <source>
        <strain evidence="4">CCFEE 5810</strain>
    </source>
</reference>
<feature type="domain" description="PH" evidence="2">
    <location>
        <begin position="274"/>
        <end position="380"/>
    </location>
</feature>
<dbReference type="AlphaFoldDB" id="A0AAN7ZWC2"/>
<feature type="compositionally biased region" description="Low complexity" evidence="1">
    <location>
        <begin position="209"/>
        <end position="228"/>
    </location>
</feature>
<organism evidence="4 5">
    <name type="scientific">Elasticomyces elasticus</name>
    <dbReference type="NCBI Taxonomy" id="574655"/>
    <lineage>
        <taxon>Eukaryota</taxon>
        <taxon>Fungi</taxon>
        <taxon>Dikarya</taxon>
        <taxon>Ascomycota</taxon>
        <taxon>Pezizomycotina</taxon>
        <taxon>Dothideomycetes</taxon>
        <taxon>Dothideomycetidae</taxon>
        <taxon>Mycosphaerellales</taxon>
        <taxon>Teratosphaeriaceae</taxon>
        <taxon>Elasticomyces</taxon>
    </lineage>
</organism>
<dbReference type="EMBL" id="JAVRQU010000019">
    <property type="protein sequence ID" value="KAK5692550.1"/>
    <property type="molecule type" value="Genomic_DNA"/>
</dbReference>
<accession>A0AAN7ZWC2</accession>
<dbReference type="Proteomes" id="UP001310594">
    <property type="component" value="Unassembled WGS sequence"/>
</dbReference>
<name>A0AAN7ZWC2_9PEZI</name>
<feature type="compositionally biased region" description="Pro residues" evidence="1">
    <location>
        <begin position="168"/>
        <end position="178"/>
    </location>
</feature>